<proteinExistence type="predicted"/>
<protein>
    <submittedName>
        <fullName evidence="1">Uncharacterized protein</fullName>
    </submittedName>
</protein>
<accession>A0A370BQB2</accession>
<name>A0A370BQB2_ASPNG</name>
<reference evidence="1 2" key="1">
    <citation type="submission" date="2018-07" db="EMBL/GenBank/DDBJ databases">
        <title>Section-level genome sequencing of Aspergillus section Nigri to investigate inter- and intra-species variation.</title>
        <authorList>
            <consortium name="DOE Joint Genome Institute"/>
            <person name="Vesth T.C."/>
            <person name="Nybo J.L."/>
            <person name="Theobald S."/>
            <person name="Frisvad J.C."/>
            <person name="Larsen T.O."/>
            <person name="Nielsen K.F."/>
            <person name="Hoof J.B."/>
            <person name="Brandl J."/>
            <person name="Salamov A."/>
            <person name="Riley R."/>
            <person name="Gladden J.M."/>
            <person name="Phatale P."/>
            <person name="Nielsen M.T."/>
            <person name="Lyhne E.K."/>
            <person name="Kogle M.E."/>
            <person name="Strasser K."/>
            <person name="McDonnell E."/>
            <person name="Barry K."/>
            <person name="Clum A."/>
            <person name="Chen C."/>
            <person name="Nolan M."/>
            <person name="Sandor L."/>
            <person name="Kuo A."/>
            <person name="Lipzen A."/>
            <person name="Hainaut M."/>
            <person name="Drula E."/>
            <person name="Tsang A."/>
            <person name="Magnuson J.K."/>
            <person name="Henrissat B."/>
            <person name="Wiebenga A."/>
            <person name="Simmons B.A."/>
            <person name="Makela M.R."/>
            <person name="De vries R.P."/>
            <person name="Grigoriev I.V."/>
            <person name="Mortensen U.H."/>
            <person name="Baker S.E."/>
            <person name="Andersen M.R."/>
        </authorList>
    </citation>
    <scope>NUCLEOTIDE SEQUENCE [LARGE SCALE GENOMIC DNA]</scope>
    <source>
        <strain evidence="1 2">ATCC 13496</strain>
    </source>
</reference>
<dbReference type="EMBL" id="KZ851950">
    <property type="protein sequence ID" value="RDH15301.1"/>
    <property type="molecule type" value="Genomic_DNA"/>
</dbReference>
<organism evidence="1 2">
    <name type="scientific">Aspergillus niger ATCC 13496</name>
    <dbReference type="NCBI Taxonomy" id="1353008"/>
    <lineage>
        <taxon>Eukaryota</taxon>
        <taxon>Fungi</taxon>
        <taxon>Dikarya</taxon>
        <taxon>Ascomycota</taxon>
        <taxon>Pezizomycotina</taxon>
        <taxon>Eurotiomycetes</taxon>
        <taxon>Eurotiomycetidae</taxon>
        <taxon>Eurotiales</taxon>
        <taxon>Aspergillaceae</taxon>
        <taxon>Aspergillus</taxon>
        <taxon>Aspergillus subgen. Circumdati</taxon>
    </lineage>
</organism>
<sequence length="130" mass="14664">MKVGDGIFGLSFKLSASHQMRLKRKCSCCPSPFPLCDFTIHFPLFFFSCFLSLFPSPSLNHPFPVWSAGIIIDQPGVPCASVSIPIVWRKQGARARHSDPTPGRIVENHRQNAILVPVERLRIPREPQRQ</sequence>
<evidence type="ECO:0000313" key="1">
    <source>
        <dbReference type="EMBL" id="RDH15301.1"/>
    </source>
</evidence>
<dbReference type="AlphaFoldDB" id="A0A370BQB2"/>
<dbReference type="VEuPathDB" id="FungiDB:M747DRAFT_141090"/>
<gene>
    <name evidence="1" type="ORF">M747DRAFT_141090</name>
</gene>
<evidence type="ECO:0000313" key="2">
    <source>
        <dbReference type="Proteomes" id="UP000253845"/>
    </source>
</evidence>
<dbReference type="Proteomes" id="UP000253845">
    <property type="component" value="Unassembled WGS sequence"/>
</dbReference>